<protein>
    <submittedName>
        <fullName evidence="2">Uncharacterized protein</fullName>
    </submittedName>
</protein>
<dbReference type="Proteomes" id="UP001497482">
    <property type="component" value="Chromosome 7"/>
</dbReference>
<accession>A0AAV2MA78</accession>
<keyword evidence="4" id="KW-1185">Reference proteome</keyword>
<proteinExistence type="predicted"/>
<dbReference type="EMBL" id="OZ035829">
    <property type="protein sequence ID" value="CAL1610054.1"/>
    <property type="molecule type" value="Genomic_DNA"/>
</dbReference>
<dbReference type="AlphaFoldDB" id="A0AAV2MA78"/>
<evidence type="ECO:0000256" key="1">
    <source>
        <dbReference type="SAM" id="MobiDB-lite"/>
    </source>
</evidence>
<evidence type="ECO:0000313" key="3">
    <source>
        <dbReference type="EMBL" id="CAL1610054.1"/>
    </source>
</evidence>
<sequence>MCLGLMHPLSACAFFVRPQLNNHMMSTATAEELHYASINFSAIATATARPNQEVTTKTEYAEIKRETVQQRPVVDEEEEGKMEEVAAMTEDQEEKDQQEKDQEEEEASVYCNVEEIMSE</sequence>
<organism evidence="2 4">
    <name type="scientific">Knipowitschia caucasica</name>
    <name type="common">Caucasian dwarf goby</name>
    <name type="synonym">Pomatoschistus caucasicus</name>
    <dbReference type="NCBI Taxonomy" id="637954"/>
    <lineage>
        <taxon>Eukaryota</taxon>
        <taxon>Metazoa</taxon>
        <taxon>Chordata</taxon>
        <taxon>Craniata</taxon>
        <taxon>Vertebrata</taxon>
        <taxon>Euteleostomi</taxon>
        <taxon>Actinopterygii</taxon>
        <taxon>Neopterygii</taxon>
        <taxon>Teleostei</taxon>
        <taxon>Neoteleostei</taxon>
        <taxon>Acanthomorphata</taxon>
        <taxon>Gobiaria</taxon>
        <taxon>Gobiiformes</taxon>
        <taxon>Gobioidei</taxon>
        <taxon>Gobiidae</taxon>
        <taxon>Gobiinae</taxon>
        <taxon>Knipowitschia</taxon>
    </lineage>
</organism>
<name>A0AAV2MA78_KNICA</name>
<evidence type="ECO:0000313" key="4">
    <source>
        <dbReference type="Proteomes" id="UP001497482"/>
    </source>
</evidence>
<dbReference type="EMBL" id="OZ035829">
    <property type="protein sequence ID" value="CAL1610051.1"/>
    <property type="molecule type" value="Genomic_DNA"/>
</dbReference>
<feature type="region of interest" description="Disordered" evidence="1">
    <location>
        <begin position="67"/>
        <end position="119"/>
    </location>
</feature>
<reference evidence="2 4" key="1">
    <citation type="submission" date="2024-04" db="EMBL/GenBank/DDBJ databases">
        <authorList>
            <person name="Waldvogel A.-M."/>
            <person name="Schoenle A."/>
        </authorList>
    </citation>
    <scope>NUCLEOTIDE SEQUENCE [LARGE SCALE GENOMIC DNA]</scope>
</reference>
<gene>
    <name evidence="2" type="ORF">KC01_LOCUS36717</name>
    <name evidence="3" type="ORF">KC01_LOCUS36720</name>
</gene>
<evidence type="ECO:0000313" key="2">
    <source>
        <dbReference type="EMBL" id="CAL1610051.1"/>
    </source>
</evidence>